<dbReference type="InterPro" id="IPR001087">
    <property type="entry name" value="GDSL"/>
</dbReference>
<evidence type="ECO:0000256" key="1">
    <source>
        <dbReference type="ARBA" id="ARBA00008668"/>
    </source>
</evidence>
<proteinExistence type="inferred from homology"/>
<dbReference type="Proteomes" id="UP001341281">
    <property type="component" value="Chromosome 07"/>
</dbReference>
<feature type="signal peptide" evidence="5">
    <location>
        <begin position="1"/>
        <end position="22"/>
    </location>
</feature>
<keyword evidence="2 5" id="KW-0732">Signal</keyword>
<evidence type="ECO:0000313" key="6">
    <source>
        <dbReference type="EMBL" id="WVZ85382.1"/>
    </source>
</evidence>
<gene>
    <name evidence="6" type="ORF">U9M48_032318</name>
</gene>
<evidence type="ECO:0000256" key="4">
    <source>
        <dbReference type="ARBA" id="ARBA00023180"/>
    </source>
</evidence>
<evidence type="ECO:0000256" key="5">
    <source>
        <dbReference type="SAM" id="SignalP"/>
    </source>
</evidence>
<keyword evidence="7" id="KW-1185">Reference proteome</keyword>
<sequence>MESSIILLISVVLLLNSPVCFAGCSYKRIFSFGDSIIDTGNFAFAAGNSPTPVKELPYGMTFFGRPTGRVSDGRVLVDFYAQALGLPLIPPSIPEEGSGQFPTGANFAVLGSTAVSRDYYQTNYNISMPAPSSLDLQLQSFKKVLARIAPGDDAAKSVLGESLVVMGEIGGNDYNFWFMAGKPRETPREYMPGIVGRIGAAVQEVINLGAVAVLVPGNFPIGCVPQYLSMFQSSNAADYDGNGCLVWYNDFSKEHNQLLQQEVARLRSQNPGVKIIFADYFGAAMQFVQNPKNYGIDDPLVSCCGGDGRYHTDKGCDKTAKMWGNPGNFASWDGIHMTEKAYNIIADGVLNGPYANTPLLKTC</sequence>
<organism evidence="6 7">
    <name type="scientific">Paspalum notatum var. saurae</name>
    <dbReference type="NCBI Taxonomy" id="547442"/>
    <lineage>
        <taxon>Eukaryota</taxon>
        <taxon>Viridiplantae</taxon>
        <taxon>Streptophyta</taxon>
        <taxon>Embryophyta</taxon>
        <taxon>Tracheophyta</taxon>
        <taxon>Spermatophyta</taxon>
        <taxon>Magnoliopsida</taxon>
        <taxon>Liliopsida</taxon>
        <taxon>Poales</taxon>
        <taxon>Poaceae</taxon>
        <taxon>PACMAD clade</taxon>
        <taxon>Panicoideae</taxon>
        <taxon>Andropogonodae</taxon>
        <taxon>Paspaleae</taxon>
        <taxon>Paspalinae</taxon>
        <taxon>Paspalum</taxon>
    </lineage>
</organism>
<keyword evidence="4" id="KW-0325">Glycoprotein</keyword>
<dbReference type="SUPFAM" id="SSF52266">
    <property type="entry name" value="SGNH hydrolase"/>
    <property type="match status" value="1"/>
</dbReference>
<name>A0AAQ3U942_PASNO</name>
<dbReference type="EMBL" id="CP144751">
    <property type="protein sequence ID" value="WVZ85382.1"/>
    <property type="molecule type" value="Genomic_DNA"/>
</dbReference>
<dbReference type="InterPro" id="IPR036514">
    <property type="entry name" value="SGNH_hydro_sf"/>
</dbReference>
<comment type="similarity">
    <text evidence="1">Belongs to the 'GDSL' lipolytic enzyme family.</text>
</comment>
<reference evidence="6 7" key="1">
    <citation type="submission" date="2024-02" db="EMBL/GenBank/DDBJ databases">
        <title>High-quality chromosome-scale genome assembly of Pensacola bahiagrass (Paspalum notatum Flugge var. saurae).</title>
        <authorList>
            <person name="Vega J.M."/>
            <person name="Podio M."/>
            <person name="Orjuela J."/>
            <person name="Siena L.A."/>
            <person name="Pessino S.C."/>
            <person name="Combes M.C."/>
            <person name="Mariac C."/>
            <person name="Albertini E."/>
            <person name="Pupilli F."/>
            <person name="Ortiz J.P.A."/>
            <person name="Leblanc O."/>
        </authorList>
    </citation>
    <scope>NUCLEOTIDE SEQUENCE [LARGE SCALE GENOMIC DNA]</scope>
    <source>
        <strain evidence="6">R1</strain>
        <tissue evidence="6">Leaf</tissue>
    </source>
</reference>
<keyword evidence="3" id="KW-0378">Hydrolase</keyword>
<evidence type="ECO:0000256" key="3">
    <source>
        <dbReference type="ARBA" id="ARBA00022801"/>
    </source>
</evidence>
<evidence type="ECO:0000256" key="2">
    <source>
        <dbReference type="ARBA" id="ARBA00022729"/>
    </source>
</evidence>
<dbReference type="PANTHER" id="PTHR22835">
    <property type="entry name" value="ZINC FINGER FYVE DOMAIN CONTAINING PROTEIN"/>
    <property type="match status" value="1"/>
</dbReference>
<evidence type="ECO:0008006" key="8">
    <source>
        <dbReference type="Google" id="ProtNLM"/>
    </source>
</evidence>
<dbReference type="Gene3D" id="3.40.50.1110">
    <property type="entry name" value="SGNH hydrolase"/>
    <property type="match status" value="1"/>
</dbReference>
<protein>
    <recommendedName>
        <fullName evidence="8">GDSL esterase/lipase</fullName>
    </recommendedName>
</protein>
<feature type="chain" id="PRO_5042846858" description="GDSL esterase/lipase" evidence="5">
    <location>
        <begin position="23"/>
        <end position="363"/>
    </location>
</feature>
<evidence type="ECO:0000313" key="7">
    <source>
        <dbReference type="Proteomes" id="UP001341281"/>
    </source>
</evidence>
<dbReference type="AlphaFoldDB" id="A0AAQ3U942"/>
<dbReference type="Pfam" id="PF00657">
    <property type="entry name" value="Lipase_GDSL"/>
    <property type="match status" value="1"/>
</dbReference>
<accession>A0AAQ3U942</accession>
<dbReference type="InterPro" id="IPR035669">
    <property type="entry name" value="SGNH_plant_lipase-like"/>
</dbReference>
<dbReference type="CDD" id="cd01837">
    <property type="entry name" value="SGNH_plant_lipase_like"/>
    <property type="match status" value="1"/>
</dbReference>
<dbReference type="GO" id="GO:0016788">
    <property type="term" value="F:hydrolase activity, acting on ester bonds"/>
    <property type="evidence" value="ECO:0007669"/>
    <property type="project" value="InterPro"/>
</dbReference>
<dbReference type="PANTHER" id="PTHR22835:SF241">
    <property type="entry name" value="OS01G0650900 PROTEIN"/>
    <property type="match status" value="1"/>
</dbReference>